<keyword evidence="14" id="KW-1133">Transmembrane helix</keyword>
<comment type="cofactor">
    <cofactor evidence="21 23">
        <name>Zn(2+)</name>
        <dbReference type="ChEBI" id="CHEBI:29105"/>
    </cofactor>
    <text evidence="21 23">Binds 1 zinc ion per subunit.</text>
</comment>
<dbReference type="GO" id="GO:0016285">
    <property type="term" value="F:alanyl aminopeptidase activity"/>
    <property type="evidence" value="ECO:0007669"/>
    <property type="project" value="UniProtKB-EC"/>
</dbReference>
<evidence type="ECO:0000313" key="28">
    <source>
        <dbReference type="EMBL" id="APA33870.1"/>
    </source>
</evidence>
<keyword evidence="11 23" id="KW-0378">Hydrolase</keyword>
<feature type="binding site" evidence="21">
    <location>
        <position position="371"/>
    </location>
    <ligand>
        <name>Zn(2+)</name>
        <dbReference type="ChEBI" id="CHEBI:29105"/>
        <note>catalytic</note>
    </ligand>
</feature>
<dbReference type="Pfam" id="PF11838">
    <property type="entry name" value="ERAP1_C"/>
    <property type="match status" value="1"/>
</dbReference>
<dbReference type="FunFam" id="1.25.50.20:FF:000001">
    <property type="entry name" value="Aminopeptidase"/>
    <property type="match status" value="1"/>
</dbReference>
<feature type="domain" description="Peptidase M1 membrane alanine aminopeptidase" evidence="25">
    <location>
        <begin position="279"/>
        <end position="501"/>
    </location>
</feature>
<evidence type="ECO:0000256" key="22">
    <source>
        <dbReference type="PIRSR" id="PIRSR634016-4"/>
    </source>
</evidence>
<evidence type="ECO:0000256" key="2">
    <source>
        <dbReference type="ARBA" id="ARBA00004606"/>
    </source>
</evidence>
<dbReference type="GO" id="GO:0008270">
    <property type="term" value="F:zinc ion binding"/>
    <property type="evidence" value="ECO:0007669"/>
    <property type="project" value="UniProtKB-UniRule"/>
</dbReference>
<evidence type="ECO:0000256" key="5">
    <source>
        <dbReference type="ARBA" id="ARBA00022475"/>
    </source>
</evidence>
<comment type="similarity">
    <text evidence="4 23">Belongs to the peptidase M1 family.</text>
</comment>
<dbReference type="InterPro" id="IPR024571">
    <property type="entry name" value="ERAP1-like_C_dom"/>
</dbReference>
<organism evidence="28">
    <name type="scientific">Nilaparvata lugens</name>
    <name type="common">Brown planthopper</name>
    <dbReference type="NCBI Taxonomy" id="108931"/>
    <lineage>
        <taxon>Eukaryota</taxon>
        <taxon>Metazoa</taxon>
        <taxon>Ecdysozoa</taxon>
        <taxon>Arthropoda</taxon>
        <taxon>Hexapoda</taxon>
        <taxon>Insecta</taxon>
        <taxon>Pterygota</taxon>
        <taxon>Neoptera</taxon>
        <taxon>Paraneoptera</taxon>
        <taxon>Hemiptera</taxon>
        <taxon>Auchenorrhyncha</taxon>
        <taxon>Fulgoroidea</taxon>
        <taxon>Delphacidae</taxon>
        <taxon>Delphacinae</taxon>
        <taxon>Nilaparvata</taxon>
    </lineage>
</organism>
<dbReference type="InterPro" id="IPR027268">
    <property type="entry name" value="Peptidase_M4/M1_CTD_sf"/>
</dbReference>
<feature type="domain" description="Aminopeptidase N-like N-terminal" evidence="27">
    <location>
        <begin position="39"/>
        <end position="239"/>
    </location>
</feature>
<feature type="binding site" evidence="21">
    <location>
        <position position="352"/>
    </location>
    <ligand>
        <name>Zn(2+)</name>
        <dbReference type="ChEBI" id="CHEBI:29105"/>
        <note>catalytic</note>
    </ligand>
</feature>
<dbReference type="InterPro" id="IPR014782">
    <property type="entry name" value="Peptidase_M1_dom"/>
</dbReference>
<dbReference type="GO" id="GO:0005737">
    <property type="term" value="C:cytoplasm"/>
    <property type="evidence" value="ECO:0007669"/>
    <property type="project" value="TreeGrafter"/>
</dbReference>
<dbReference type="GO" id="GO:0006508">
    <property type="term" value="P:proteolysis"/>
    <property type="evidence" value="ECO:0007669"/>
    <property type="project" value="UniProtKB-KW"/>
</dbReference>
<dbReference type="Gene3D" id="2.60.40.1730">
    <property type="entry name" value="tricorn interacting facor f3 domain"/>
    <property type="match status" value="1"/>
</dbReference>
<dbReference type="SUPFAM" id="SSF63737">
    <property type="entry name" value="Leukotriene A4 hydrolase N-terminal domain"/>
    <property type="match status" value="1"/>
</dbReference>
<dbReference type="Gene3D" id="2.60.40.1910">
    <property type="match status" value="1"/>
</dbReference>
<keyword evidence="13" id="KW-0735">Signal-anchor</keyword>
<keyword evidence="23" id="KW-0031">Aminopeptidase</keyword>
<keyword evidence="18" id="KW-0325">Glycoprotein</keyword>
<dbReference type="EMBL" id="KU932234">
    <property type="protein sequence ID" value="APA33870.1"/>
    <property type="molecule type" value="mRNA"/>
</dbReference>
<keyword evidence="7 23" id="KW-0645">Protease</keyword>
<evidence type="ECO:0000256" key="13">
    <source>
        <dbReference type="ARBA" id="ARBA00022968"/>
    </source>
</evidence>
<dbReference type="InterPro" id="IPR034016">
    <property type="entry name" value="M1_APN-typ"/>
</dbReference>
<feature type="site" description="Transition state stabilizer" evidence="22">
    <location>
        <position position="434"/>
    </location>
</feature>
<dbReference type="GO" id="GO:0005886">
    <property type="term" value="C:plasma membrane"/>
    <property type="evidence" value="ECO:0007669"/>
    <property type="project" value="UniProtKB-SubCell"/>
</dbReference>
<keyword evidence="5" id="KW-1003">Cell membrane</keyword>
<dbReference type="PANTHER" id="PTHR11533">
    <property type="entry name" value="PROTEASE M1 ZINC METALLOPROTEASE"/>
    <property type="match status" value="1"/>
</dbReference>
<evidence type="ECO:0000256" key="1">
    <source>
        <dbReference type="ARBA" id="ARBA00000098"/>
    </source>
</evidence>
<dbReference type="EC" id="3.4.11.-" evidence="23"/>
<evidence type="ECO:0000256" key="17">
    <source>
        <dbReference type="ARBA" id="ARBA00023157"/>
    </source>
</evidence>
<keyword evidence="17" id="KW-1015">Disulfide bond</keyword>
<feature type="chain" id="PRO_5009605862" description="Aminopeptidase" evidence="24">
    <location>
        <begin position="31"/>
        <end position="930"/>
    </location>
</feature>
<protein>
    <recommendedName>
        <fullName evidence="23">Aminopeptidase</fullName>
        <ecNumber evidence="23">3.4.11.-</ecNumber>
    </recommendedName>
</protein>
<keyword evidence="15 23" id="KW-0482">Metalloprotease</keyword>
<dbReference type="FunFam" id="2.60.40.1910:FF:000008">
    <property type="entry name" value="Aminopeptidase"/>
    <property type="match status" value="1"/>
</dbReference>
<evidence type="ECO:0000256" key="21">
    <source>
        <dbReference type="PIRSR" id="PIRSR634016-3"/>
    </source>
</evidence>
<dbReference type="AlphaFoldDB" id="A0A1I9WL50"/>
<evidence type="ECO:0000256" key="10">
    <source>
        <dbReference type="ARBA" id="ARBA00022729"/>
    </source>
</evidence>
<dbReference type="OrthoDB" id="510539at2759"/>
<dbReference type="PANTHER" id="PTHR11533:SF253">
    <property type="entry name" value="AMINOPEPTIDASE-RELATED"/>
    <property type="match status" value="1"/>
</dbReference>
<sequence length="930" mass="106577">MATSSRWLDTAGFLVVLFVLGCSLESNALAGYRLPDNVVPEHYIVDIITNLEEGDYTFQGKVWIRVKANKATDSIILHSRNLTIPESEVSVKWLPKNGGGESANNAVPIANTKFVTDNEFYIIKLQRQLTAGEKYMINIPFSGELTESLAGYYRSSYFDRAANQTKWLAVTQFESTDARRAFPCFDEPAMKAVFTINLGHKKHLKSISNMPLINTTDIEGMDGWVWDHYGDSVPMSTYLVAFMVSEFEFRDGDPTPNNNVSFRIWARKDAIDQVEFARQVGPKFLAYFEEYFDVKYPLPKQDMVAIPDFNAGAMENWGLITYREVALLFDEKSSSTASKQYIASVIAHELAHQWFGNLVTMKWWTDLWLNEGFATFVATLGVQHEFPDWKSYDNNAVDNLLVVFSLDSLKASHPVSVPIGNPSEITQIFDTISYKKGSYLLRMMNLFLGEEVFRQGVSNYLKAHRYSNAEQDDLWAALTDQAHKAGSLDKALTVKEIMDTWTLQTGYPVVTVTRDYEKGAATVSQKRYLAVKLTGRDLEKEKSCWWVPLSYTTRKEADFNETKPKLWLNCKEDAEIHDIGAKDEWVVFNTKAAGLYRVNYDEDNWNLLAETLNNGDYKSIGTLNRVQLLADALDFAWGGEMDYRMAFKLVTYLKRETEYLPWKSGLSNLNNIERLLRRTPIYGEFKRFMRGLLTEPYKKYGNFAEIPSAIEEIKFKSLIVGWACRMETEDCISQALTLFKKWKAETDPDANNPIPNDVRGLVYCLGVKHGGESEWNYLWTRYQKSNVGNEQTLILSALGCTRDVWLLNRYLDMSIDPMSAIRRQDSSSVFSAVARNDVGYYLAKSFLYSNVKKIHDYYGPKTTRLGRYVSTVADHMIHDEELTELKKFVEQHKDYLKYSLLATTQSIESTVVNIRWFGNYYSKIQRLVTL</sequence>
<dbReference type="CDD" id="cd09601">
    <property type="entry name" value="M1_APN-Q_like"/>
    <property type="match status" value="1"/>
</dbReference>
<dbReference type="FunFam" id="1.10.390.10:FF:000016">
    <property type="entry name" value="Glutamyl aminopeptidase"/>
    <property type="match status" value="1"/>
</dbReference>
<evidence type="ECO:0000256" key="15">
    <source>
        <dbReference type="ARBA" id="ARBA00023049"/>
    </source>
</evidence>
<dbReference type="GO" id="GO:0070006">
    <property type="term" value="F:metalloaminopeptidase activity"/>
    <property type="evidence" value="ECO:0007669"/>
    <property type="project" value="TreeGrafter"/>
</dbReference>
<evidence type="ECO:0000256" key="9">
    <source>
        <dbReference type="ARBA" id="ARBA00022723"/>
    </source>
</evidence>
<evidence type="ECO:0000259" key="25">
    <source>
        <dbReference type="Pfam" id="PF01433"/>
    </source>
</evidence>
<keyword evidence="12 21" id="KW-0862">Zinc</keyword>
<evidence type="ECO:0000256" key="23">
    <source>
        <dbReference type="RuleBase" id="RU364040"/>
    </source>
</evidence>
<evidence type="ECO:0000256" key="24">
    <source>
        <dbReference type="SAM" id="SignalP"/>
    </source>
</evidence>
<comment type="catalytic activity">
    <reaction evidence="1">
        <text>Release of an N-terminal amino acid, Xaa-|-Yaa- from a peptide, amide or arylamide. Xaa is preferably Ala, but may be most amino acids including Pro (slow action). When a terminal hydrophobic residue is followed by a prolyl residue, the two may be released as an intact Xaa-Pro dipeptide.</text>
        <dbReference type="EC" id="3.4.11.2"/>
    </reaction>
</comment>
<evidence type="ECO:0000256" key="18">
    <source>
        <dbReference type="ARBA" id="ARBA00023180"/>
    </source>
</evidence>
<keyword evidence="9 21" id="KW-0479">Metal-binding</keyword>
<dbReference type="Gene3D" id="1.25.50.20">
    <property type="match status" value="1"/>
</dbReference>
<evidence type="ECO:0000256" key="6">
    <source>
        <dbReference type="ARBA" id="ARBA00022622"/>
    </source>
</evidence>
<dbReference type="GO" id="GO:0005615">
    <property type="term" value="C:extracellular space"/>
    <property type="evidence" value="ECO:0007669"/>
    <property type="project" value="TreeGrafter"/>
</dbReference>
<evidence type="ECO:0000256" key="7">
    <source>
        <dbReference type="ARBA" id="ARBA00022670"/>
    </source>
</evidence>
<keyword evidence="19" id="KW-0449">Lipoprotein</keyword>
<comment type="subcellular location">
    <subcellularLocation>
        <location evidence="3">Cell membrane</location>
        <topology evidence="3">Lipid-anchor</topology>
        <topology evidence="3">GPI-anchor</topology>
    </subcellularLocation>
    <subcellularLocation>
        <location evidence="2">Membrane</location>
        <topology evidence="2">Single-pass type II membrane protein</topology>
    </subcellularLocation>
</comment>
<evidence type="ECO:0000256" key="20">
    <source>
        <dbReference type="PIRSR" id="PIRSR634016-1"/>
    </source>
</evidence>
<evidence type="ECO:0000256" key="14">
    <source>
        <dbReference type="ARBA" id="ARBA00022989"/>
    </source>
</evidence>
<dbReference type="InterPro" id="IPR050344">
    <property type="entry name" value="Peptidase_M1_aminopeptidases"/>
</dbReference>
<evidence type="ECO:0000256" key="8">
    <source>
        <dbReference type="ARBA" id="ARBA00022692"/>
    </source>
</evidence>
<dbReference type="Gene3D" id="1.10.390.10">
    <property type="entry name" value="Neutral Protease Domain 2"/>
    <property type="match status" value="1"/>
</dbReference>
<evidence type="ECO:0000256" key="16">
    <source>
        <dbReference type="ARBA" id="ARBA00023136"/>
    </source>
</evidence>
<dbReference type="SUPFAM" id="SSF55486">
    <property type="entry name" value="Metalloproteases ('zincins'), catalytic domain"/>
    <property type="match status" value="1"/>
</dbReference>
<evidence type="ECO:0000259" key="26">
    <source>
        <dbReference type="Pfam" id="PF11838"/>
    </source>
</evidence>
<dbReference type="InterPro" id="IPR045357">
    <property type="entry name" value="Aminopeptidase_N-like_N"/>
</dbReference>
<dbReference type="PRINTS" id="PR00756">
    <property type="entry name" value="ALADIPTASE"/>
</dbReference>
<evidence type="ECO:0000256" key="11">
    <source>
        <dbReference type="ARBA" id="ARBA00022801"/>
    </source>
</evidence>
<proteinExistence type="evidence at transcript level"/>
<feature type="signal peptide" evidence="24">
    <location>
        <begin position="1"/>
        <end position="30"/>
    </location>
</feature>
<dbReference type="InterPro" id="IPR001930">
    <property type="entry name" value="Peptidase_M1"/>
</dbReference>
<dbReference type="GO" id="GO:0042277">
    <property type="term" value="F:peptide binding"/>
    <property type="evidence" value="ECO:0007669"/>
    <property type="project" value="TreeGrafter"/>
</dbReference>
<dbReference type="InterPro" id="IPR042097">
    <property type="entry name" value="Aminopeptidase_N-like_N_sf"/>
</dbReference>
<evidence type="ECO:0000256" key="4">
    <source>
        <dbReference type="ARBA" id="ARBA00010136"/>
    </source>
</evidence>
<evidence type="ECO:0000259" key="27">
    <source>
        <dbReference type="Pfam" id="PF17900"/>
    </source>
</evidence>
<name>A0A1I9WL50_NILLU</name>
<feature type="binding site" evidence="21">
    <location>
        <position position="348"/>
    </location>
    <ligand>
        <name>Zn(2+)</name>
        <dbReference type="ChEBI" id="CHEBI:29105"/>
        <note>catalytic</note>
    </ligand>
</feature>
<evidence type="ECO:0000256" key="12">
    <source>
        <dbReference type="ARBA" id="ARBA00022833"/>
    </source>
</evidence>
<evidence type="ECO:0000256" key="3">
    <source>
        <dbReference type="ARBA" id="ARBA00004609"/>
    </source>
</evidence>
<feature type="domain" description="ERAP1-like C-terminal" evidence="26">
    <location>
        <begin position="585"/>
        <end position="909"/>
    </location>
</feature>
<feature type="active site" description="Proton acceptor" evidence="20">
    <location>
        <position position="349"/>
    </location>
</feature>
<dbReference type="FunFam" id="2.60.40.1730:FF:000012">
    <property type="entry name" value="Aminopeptidase N"/>
    <property type="match status" value="1"/>
</dbReference>
<accession>A0A1I9WL50</accession>
<reference evidence="28" key="1">
    <citation type="journal article" date="2016" name="BMC Genomics">
        <title>Seminal fluid protein genes of the brown planthopper, Nilaparvata lugens.</title>
        <authorList>
            <person name="Yu B."/>
            <person name="Li D.T."/>
            <person name="Lu J.B."/>
            <person name="Zhang W.X."/>
            <person name="Zhang C.X."/>
        </authorList>
    </citation>
    <scope>NUCLEOTIDE SEQUENCE</scope>
    <source>
        <strain evidence="28">NlSFP_secreted_comp32227</strain>
    </source>
</reference>
<keyword evidence="8" id="KW-0812">Transmembrane</keyword>
<keyword evidence="10 24" id="KW-0732">Signal</keyword>
<dbReference type="Pfam" id="PF01433">
    <property type="entry name" value="Peptidase_M1"/>
    <property type="match status" value="1"/>
</dbReference>
<dbReference type="GO" id="GO:0098552">
    <property type="term" value="C:side of membrane"/>
    <property type="evidence" value="ECO:0007669"/>
    <property type="project" value="UniProtKB-KW"/>
</dbReference>
<keyword evidence="6" id="KW-0336">GPI-anchor</keyword>
<dbReference type="GO" id="GO:0043171">
    <property type="term" value="P:peptide catabolic process"/>
    <property type="evidence" value="ECO:0007669"/>
    <property type="project" value="TreeGrafter"/>
</dbReference>
<dbReference type="Pfam" id="PF17900">
    <property type="entry name" value="Peptidase_M1_N"/>
    <property type="match status" value="1"/>
</dbReference>
<evidence type="ECO:0000256" key="19">
    <source>
        <dbReference type="ARBA" id="ARBA00023288"/>
    </source>
</evidence>
<dbReference type="PROSITE" id="PS51257">
    <property type="entry name" value="PROKAR_LIPOPROTEIN"/>
    <property type="match status" value="1"/>
</dbReference>
<keyword evidence="16" id="KW-0472">Membrane</keyword>